<protein>
    <submittedName>
        <fullName evidence="1">Uncharacterized protein</fullName>
    </submittedName>
</protein>
<accession>A0A6V7GT34</accession>
<feature type="non-terminal residue" evidence="1">
    <location>
        <position position="136"/>
    </location>
</feature>
<evidence type="ECO:0000313" key="1">
    <source>
        <dbReference type="EMBL" id="CAD1468075.1"/>
    </source>
</evidence>
<dbReference type="Proteomes" id="UP000752696">
    <property type="component" value="Unassembled WGS sequence"/>
</dbReference>
<sequence>IEFHAFNFHVCCHAVDATKLLYLVPDEVSRWPSQYEQGKDKDTLKSVYKVEGGPVERVPVDEPGYQFHHPVEAHQREHDHANDRGAHKTAQVLPVEPIGLLISRQTPQVKIPLVFRQLDENENEKQHVAKEQQPDR</sequence>
<organism evidence="1 2">
    <name type="scientific">Heterotrigona itama</name>
    <dbReference type="NCBI Taxonomy" id="395501"/>
    <lineage>
        <taxon>Eukaryota</taxon>
        <taxon>Metazoa</taxon>
        <taxon>Ecdysozoa</taxon>
        <taxon>Arthropoda</taxon>
        <taxon>Hexapoda</taxon>
        <taxon>Insecta</taxon>
        <taxon>Pterygota</taxon>
        <taxon>Neoptera</taxon>
        <taxon>Endopterygota</taxon>
        <taxon>Hymenoptera</taxon>
        <taxon>Apocrita</taxon>
        <taxon>Aculeata</taxon>
        <taxon>Apoidea</taxon>
        <taxon>Anthophila</taxon>
        <taxon>Apidae</taxon>
        <taxon>Heterotrigona</taxon>
    </lineage>
</organism>
<dbReference type="EMBL" id="CAJDYZ010000023">
    <property type="protein sequence ID" value="CAD1468075.1"/>
    <property type="molecule type" value="Genomic_DNA"/>
</dbReference>
<proteinExistence type="predicted"/>
<gene>
    <name evidence="1" type="ORF">MHI_LOCUS970</name>
</gene>
<name>A0A6V7GT34_9HYME</name>
<dbReference type="AlphaFoldDB" id="A0A6V7GT34"/>
<comment type="caution">
    <text evidence="1">The sequence shown here is derived from an EMBL/GenBank/DDBJ whole genome shotgun (WGS) entry which is preliminary data.</text>
</comment>
<evidence type="ECO:0000313" key="2">
    <source>
        <dbReference type="Proteomes" id="UP000752696"/>
    </source>
</evidence>
<keyword evidence="2" id="KW-1185">Reference proteome</keyword>
<reference evidence="1" key="1">
    <citation type="submission" date="2020-07" db="EMBL/GenBank/DDBJ databases">
        <authorList>
            <person name="Nazaruddin N."/>
        </authorList>
    </citation>
    <scope>NUCLEOTIDE SEQUENCE</scope>
</reference>
<feature type="non-terminal residue" evidence="1">
    <location>
        <position position="1"/>
    </location>
</feature>